<dbReference type="EMBL" id="BAAAZO010000003">
    <property type="protein sequence ID" value="GAA3607176.1"/>
    <property type="molecule type" value="Genomic_DNA"/>
</dbReference>
<proteinExistence type="predicted"/>
<name>A0ABP6ZEM9_9ACTN</name>
<reference evidence="3" key="1">
    <citation type="journal article" date="2019" name="Int. J. Syst. Evol. Microbiol.">
        <title>The Global Catalogue of Microorganisms (GCM) 10K type strain sequencing project: providing services to taxonomists for standard genome sequencing and annotation.</title>
        <authorList>
            <consortium name="The Broad Institute Genomics Platform"/>
            <consortium name="The Broad Institute Genome Sequencing Center for Infectious Disease"/>
            <person name="Wu L."/>
            <person name="Ma J."/>
        </authorList>
    </citation>
    <scope>NUCLEOTIDE SEQUENCE [LARGE SCALE GENOMIC DNA]</scope>
    <source>
        <strain evidence="3">JCM 16902</strain>
    </source>
</reference>
<evidence type="ECO:0000313" key="3">
    <source>
        <dbReference type="Proteomes" id="UP001501074"/>
    </source>
</evidence>
<keyword evidence="3" id="KW-1185">Reference proteome</keyword>
<sequence>MSSQVITQIDAITPSTATRQAAAEVVRALEAPQTQPPTMRLALAGGRSLSIPEELVGLMLSALRIAAQGNPVTVGTMDEEMTTSEAANLIGVSRPTMIKLLDEEGIGFRMVGTHRRISRRDVESYWHHQVEIRREQALLFMAETDALELDS</sequence>
<dbReference type="InterPro" id="IPR010093">
    <property type="entry name" value="SinI_DNA-bd"/>
</dbReference>
<feature type="domain" description="Helix-turn-helix" evidence="1">
    <location>
        <begin position="81"/>
        <end position="126"/>
    </location>
</feature>
<comment type="caution">
    <text evidence="2">The sequence shown here is derived from an EMBL/GenBank/DDBJ whole genome shotgun (WGS) entry which is preliminary data.</text>
</comment>
<organism evidence="2 3">
    <name type="scientific">Kineosporia mesophila</name>
    <dbReference type="NCBI Taxonomy" id="566012"/>
    <lineage>
        <taxon>Bacteria</taxon>
        <taxon>Bacillati</taxon>
        <taxon>Actinomycetota</taxon>
        <taxon>Actinomycetes</taxon>
        <taxon>Kineosporiales</taxon>
        <taxon>Kineosporiaceae</taxon>
        <taxon>Kineosporia</taxon>
    </lineage>
</organism>
<evidence type="ECO:0000313" key="2">
    <source>
        <dbReference type="EMBL" id="GAA3607176.1"/>
    </source>
</evidence>
<accession>A0ABP6ZEM9</accession>
<protein>
    <recommendedName>
        <fullName evidence="1">Helix-turn-helix domain-containing protein</fullName>
    </recommendedName>
</protein>
<dbReference type="InterPro" id="IPR041657">
    <property type="entry name" value="HTH_17"/>
</dbReference>
<gene>
    <name evidence="2" type="ORF">GCM10022223_23930</name>
</gene>
<dbReference type="Proteomes" id="UP001501074">
    <property type="component" value="Unassembled WGS sequence"/>
</dbReference>
<dbReference type="NCBIfam" id="TIGR01764">
    <property type="entry name" value="excise"/>
    <property type="match status" value="1"/>
</dbReference>
<dbReference type="Pfam" id="PF12728">
    <property type="entry name" value="HTH_17"/>
    <property type="match status" value="1"/>
</dbReference>
<dbReference type="RefSeq" id="WP_231488299.1">
    <property type="nucleotide sequence ID" value="NZ_BAAAZO010000003.1"/>
</dbReference>
<evidence type="ECO:0000259" key="1">
    <source>
        <dbReference type="Pfam" id="PF12728"/>
    </source>
</evidence>